<dbReference type="InterPro" id="IPR002104">
    <property type="entry name" value="Integrase_catalytic"/>
</dbReference>
<dbReference type="EMBL" id="GBHO01014767">
    <property type="protein sequence ID" value="JAG28837.1"/>
    <property type="molecule type" value="Transcribed_RNA"/>
</dbReference>
<dbReference type="InterPro" id="IPR013762">
    <property type="entry name" value="Integrase-like_cat_sf"/>
</dbReference>
<proteinExistence type="predicted"/>
<feature type="domain" description="Tyr recombinase" evidence="3">
    <location>
        <begin position="136"/>
        <end position="338"/>
    </location>
</feature>
<dbReference type="SUPFAM" id="SSF56349">
    <property type="entry name" value="DNA breaking-rejoining enzymes"/>
    <property type="match status" value="1"/>
</dbReference>
<evidence type="ECO:0000259" key="3">
    <source>
        <dbReference type="PROSITE" id="PS51898"/>
    </source>
</evidence>
<keyword evidence="2" id="KW-0233">DNA recombination</keyword>
<reference evidence="4" key="2">
    <citation type="submission" date="2014-07" db="EMBL/GenBank/DDBJ databases">
        <authorList>
            <person name="Hull J."/>
        </authorList>
    </citation>
    <scope>NUCLEOTIDE SEQUENCE</scope>
</reference>
<dbReference type="PANTHER" id="PTHR35617">
    <property type="entry name" value="PHAGE_INTEGRASE DOMAIN-CONTAINING PROTEIN"/>
    <property type="match status" value="1"/>
</dbReference>
<dbReference type="Pfam" id="PF00589">
    <property type="entry name" value="Phage_integrase"/>
    <property type="match status" value="1"/>
</dbReference>
<evidence type="ECO:0000256" key="2">
    <source>
        <dbReference type="ARBA" id="ARBA00023172"/>
    </source>
</evidence>
<protein>
    <submittedName>
        <fullName evidence="4">Putative tyrosine recombinase XerC-like protein</fullName>
    </submittedName>
</protein>
<dbReference type="GO" id="GO:0015074">
    <property type="term" value="P:DNA integration"/>
    <property type="evidence" value="ECO:0007669"/>
    <property type="project" value="InterPro"/>
</dbReference>
<feature type="non-terminal residue" evidence="4">
    <location>
        <position position="1"/>
    </location>
</feature>
<dbReference type="AlphaFoldDB" id="A0A0A9Y6Y9"/>
<gene>
    <name evidence="4" type="ORF">CM83_69058</name>
</gene>
<dbReference type="Gene3D" id="1.10.150.130">
    <property type="match status" value="1"/>
</dbReference>
<dbReference type="CDD" id="cd00397">
    <property type="entry name" value="DNA_BRE_C"/>
    <property type="match status" value="1"/>
</dbReference>
<reference evidence="4" key="1">
    <citation type="journal article" date="2014" name="PLoS ONE">
        <title>Transcriptome-Based Identification of ABC Transporters in the Western Tarnished Plant Bug Lygus hesperus.</title>
        <authorList>
            <person name="Hull J.J."/>
            <person name="Chaney K."/>
            <person name="Geib S.M."/>
            <person name="Fabrick J.A."/>
            <person name="Brent C.S."/>
            <person name="Walsh D."/>
            <person name="Lavine L.C."/>
        </authorList>
    </citation>
    <scope>NUCLEOTIDE SEQUENCE</scope>
</reference>
<dbReference type="GO" id="GO:0006310">
    <property type="term" value="P:DNA recombination"/>
    <property type="evidence" value="ECO:0007669"/>
    <property type="project" value="UniProtKB-KW"/>
</dbReference>
<accession>A0A0A9Y6Y9</accession>
<dbReference type="PANTHER" id="PTHR35617:SF3">
    <property type="entry name" value="CORE-BINDING (CB) DOMAIN-CONTAINING PROTEIN"/>
    <property type="match status" value="1"/>
</dbReference>
<keyword evidence="1" id="KW-0238">DNA-binding</keyword>
<name>A0A0A9Y6Y9_LYGHE</name>
<dbReference type="Gene3D" id="1.10.443.10">
    <property type="entry name" value="Intergrase catalytic core"/>
    <property type="match status" value="1"/>
</dbReference>
<dbReference type="GO" id="GO:0003677">
    <property type="term" value="F:DNA binding"/>
    <property type="evidence" value="ECO:0007669"/>
    <property type="project" value="UniProtKB-KW"/>
</dbReference>
<evidence type="ECO:0000256" key="1">
    <source>
        <dbReference type="ARBA" id="ARBA00023125"/>
    </source>
</evidence>
<dbReference type="PROSITE" id="PS51898">
    <property type="entry name" value="TYR_RECOMBINASE"/>
    <property type="match status" value="1"/>
</dbReference>
<dbReference type="InterPro" id="IPR010998">
    <property type="entry name" value="Integrase_recombinase_N"/>
</dbReference>
<evidence type="ECO:0000313" key="4">
    <source>
        <dbReference type="EMBL" id="JAG28837.1"/>
    </source>
</evidence>
<sequence length="338" mass="37962">AQTSQIMEFRGTPIVSLPTTNGRDFVSQAFRMRGVPEHTISTLTASLSESTMTQYMSCYKKWWSFCHQNDSDPWHPSPTSVIIFLQHVLDTSQVSYNSINSFRSALALLSAEAIGTDSLVTRFVKGVYKLRPPAPRYDQTWDPQTVLSFLDREITGLEGLSEKLVTLLLLATGQRLQTISLIRIDQILVTPGVGMEIKIPDFVKTSGPHKCQPLLKLPFFQQKPHLCVASLVQRYLSDTLSLRPDGSSFLFVTHKWPHKIASKATLSRWVSSTLKKSGIDTSIFRPHSTRHATSSAALRSGLSIDTICKYVGWSTRSETFARFYNRPLSDKTLMQAVF</sequence>
<dbReference type="InterPro" id="IPR011010">
    <property type="entry name" value="DNA_brk_join_enz"/>
</dbReference>
<organism evidence="4">
    <name type="scientific">Lygus hesperus</name>
    <name type="common">Western plant bug</name>
    <dbReference type="NCBI Taxonomy" id="30085"/>
    <lineage>
        <taxon>Eukaryota</taxon>
        <taxon>Metazoa</taxon>
        <taxon>Ecdysozoa</taxon>
        <taxon>Arthropoda</taxon>
        <taxon>Hexapoda</taxon>
        <taxon>Insecta</taxon>
        <taxon>Pterygota</taxon>
        <taxon>Neoptera</taxon>
        <taxon>Paraneoptera</taxon>
        <taxon>Hemiptera</taxon>
        <taxon>Heteroptera</taxon>
        <taxon>Panheteroptera</taxon>
        <taxon>Cimicomorpha</taxon>
        <taxon>Miridae</taxon>
        <taxon>Mirini</taxon>
        <taxon>Lygus</taxon>
    </lineage>
</organism>